<reference evidence="2" key="1">
    <citation type="submission" date="2023-06" db="EMBL/GenBank/DDBJ databases">
        <authorList>
            <person name="Kurt Z."/>
        </authorList>
    </citation>
    <scope>NUCLEOTIDE SEQUENCE</scope>
</reference>
<keyword evidence="4" id="KW-1185">Reference proteome</keyword>
<proteinExistence type="predicted"/>
<accession>A0AA86NPZ2</accession>
<name>A0AA86NPZ2_9EUKA</name>
<dbReference type="Proteomes" id="UP001642409">
    <property type="component" value="Unassembled WGS sequence"/>
</dbReference>
<evidence type="ECO:0000313" key="4">
    <source>
        <dbReference type="Proteomes" id="UP001642409"/>
    </source>
</evidence>
<sequence length="124" mass="14015">MESSNSFVLLNDDVCDSISLQTAVEITSVTFPTEQLEKNWELIENTSMWCITSWLSFICLLTSITGLYAVINSINEEHTDYQCLLLIIFLLMFIFSSIGAFMSVSTCYSVKSISTICFKSKYAK</sequence>
<feature type="transmembrane region" description="Helical" evidence="1">
    <location>
        <begin position="83"/>
        <end position="104"/>
    </location>
</feature>
<evidence type="ECO:0000313" key="3">
    <source>
        <dbReference type="EMBL" id="CAL5980207.1"/>
    </source>
</evidence>
<keyword evidence="1" id="KW-1133">Transmembrane helix</keyword>
<dbReference type="EMBL" id="CAXDID020000012">
    <property type="protein sequence ID" value="CAL5980207.1"/>
    <property type="molecule type" value="Genomic_DNA"/>
</dbReference>
<feature type="transmembrane region" description="Helical" evidence="1">
    <location>
        <begin position="46"/>
        <end position="71"/>
    </location>
</feature>
<dbReference type="EMBL" id="CATOUU010000279">
    <property type="protein sequence ID" value="CAI9923146.1"/>
    <property type="molecule type" value="Genomic_DNA"/>
</dbReference>
<keyword evidence="1" id="KW-0812">Transmembrane</keyword>
<evidence type="ECO:0000256" key="1">
    <source>
        <dbReference type="SAM" id="Phobius"/>
    </source>
</evidence>
<comment type="caution">
    <text evidence="2">The sequence shown here is derived from an EMBL/GenBank/DDBJ whole genome shotgun (WGS) entry which is preliminary data.</text>
</comment>
<keyword evidence="1" id="KW-0472">Membrane</keyword>
<evidence type="ECO:0000313" key="2">
    <source>
        <dbReference type="EMBL" id="CAI9923146.1"/>
    </source>
</evidence>
<dbReference type="AlphaFoldDB" id="A0AA86NPZ2"/>
<organism evidence="2">
    <name type="scientific">Hexamita inflata</name>
    <dbReference type="NCBI Taxonomy" id="28002"/>
    <lineage>
        <taxon>Eukaryota</taxon>
        <taxon>Metamonada</taxon>
        <taxon>Diplomonadida</taxon>
        <taxon>Hexamitidae</taxon>
        <taxon>Hexamitinae</taxon>
        <taxon>Hexamita</taxon>
    </lineage>
</organism>
<protein>
    <submittedName>
        <fullName evidence="3">Hypothetical_protein</fullName>
    </submittedName>
</protein>
<reference evidence="3 4" key="2">
    <citation type="submission" date="2024-07" db="EMBL/GenBank/DDBJ databases">
        <authorList>
            <person name="Akdeniz Z."/>
        </authorList>
    </citation>
    <scope>NUCLEOTIDE SEQUENCE [LARGE SCALE GENOMIC DNA]</scope>
</reference>
<gene>
    <name evidence="2" type="ORF">HINF_LOCUS10791</name>
    <name evidence="3" type="ORF">HINF_LOCUS6057</name>
</gene>